<dbReference type="RefSeq" id="WP_057745835.1">
    <property type="nucleotide sequence ID" value="NZ_BJLU01000002.1"/>
</dbReference>
<dbReference type="GO" id="GO:0005840">
    <property type="term" value="C:ribosome"/>
    <property type="evidence" value="ECO:0007669"/>
    <property type="project" value="UniProtKB-KW"/>
</dbReference>
<keyword evidence="1" id="KW-0687">Ribonucleoprotein</keyword>
<gene>
    <name evidence="1" type="ORF">IV50_GL000970</name>
</gene>
<proteinExistence type="predicted"/>
<keyword evidence="2" id="KW-1185">Reference proteome</keyword>
<dbReference type="OrthoDB" id="7619731at2"/>
<sequence>MSSKLINQVQQELSLMREEMQAGELYESLGLRVGELLDDLGDKDPATAIDQLDDYEVELIVETGTRLQRGLLSNKLQSVSDDDLAILVNGLGQIDPEVREDMSLNVLMQLIQNQLLTTEQLLTLNAHVFRPEVLYFHLLEQDNDGVFLRSFNLCLVSIMKLWEHPLPYTKRDYDRMVELLATYVALETDTRGFVDGKGNIRAFLHVGHVLDAFNFDEQLMRLDKIFLFTIMLERYKRLKTPLVMGEEQRIAAYLVNLMALDQLYVDYVLSTLKQMRQEVMVLGEPKNEGDWHRVHNQRRLMDALVLNEKTPTSITNYLKDLNFF</sequence>
<evidence type="ECO:0000313" key="1">
    <source>
        <dbReference type="EMBL" id="KRN46685.1"/>
    </source>
</evidence>
<dbReference type="AlphaFoldDB" id="A0A0R2HB54"/>
<protein>
    <submittedName>
        <fullName evidence="1">Ribosomal protein S2</fullName>
    </submittedName>
</protein>
<keyword evidence="1" id="KW-0689">Ribosomal protein</keyword>
<comment type="caution">
    <text evidence="1">The sequence shown here is derived from an EMBL/GenBank/DDBJ whole genome shotgun (WGS) entry which is preliminary data.</text>
</comment>
<organism evidence="1 2">
    <name type="scientific">Weissella viridescens</name>
    <name type="common">Lactobacillus viridescens</name>
    <dbReference type="NCBI Taxonomy" id="1629"/>
    <lineage>
        <taxon>Bacteria</taxon>
        <taxon>Bacillati</taxon>
        <taxon>Bacillota</taxon>
        <taxon>Bacilli</taxon>
        <taxon>Lactobacillales</taxon>
        <taxon>Lactobacillaceae</taxon>
        <taxon>Weissella</taxon>
    </lineage>
</organism>
<evidence type="ECO:0000313" key="2">
    <source>
        <dbReference type="Proteomes" id="UP000051992"/>
    </source>
</evidence>
<dbReference type="PATRIC" id="fig|1629.5.peg.977"/>
<dbReference type="Proteomes" id="UP000051992">
    <property type="component" value="Unassembled WGS sequence"/>
</dbReference>
<accession>A0A0R2HB54</accession>
<name>A0A0R2HB54_WEIVI</name>
<dbReference type="Pfam" id="PF10978">
    <property type="entry name" value="DUF2785"/>
    <property type="match status" value="1"/>
</dbReference>
<reference evidence="1 2" key="1">
    <citation type="journal article" date="2015" name="Genome Announc.">
        <title>Expanding the biotechnology potential of lactobacilli through comparative genomics of 213 strains and associated genera.</title>
        <authorList>
            <person name="Sun Z."/>
            <person name="Harris H.M."/>
            <person name="McCann A."/>
            <person name="Guo C."/>
            <person name="Argimon S."/>
            <person name="Zhang W."/>
            <person name="Yang X."/>
            <person name="Jeffery I.B."/>
            <person name="Cooney J.C."/>
            <person name="Kagawa T.F."/>
            <person name="Liu W."/>
            <person name="Song Y."/>
            <person name="Salvetti E."/>
            <person name="Wrobel A."/>
            <person name="Rasinkangas P."/>
            <person name="Parkhill J."/>
            <person name="Rea M.C."/>
            <person name="O'Sullivan O."/>
            <person name="Ritari J."/>
            <person name="Douillard F.P."/>
            <person name="Paul Ross R."/>
            <person name="Yang R."/>
            <person name="Briner A.E."/>
            <person name="Felis G.E."/>
            <person name="de Vos W.M."/>
            <person name="Barrangou R."/>
            <person name="Klaenhammer T.R."/>
            <person name="Caufield P.W."/>
            <person name="Cui Y."/>
            <person name="Zhang H."/>
            <person name="O'Toole P.W."/>
        </authorList>
    </citation>
    <scope>NUCLEOTIDE SEQUENCE [LARGE SCALE GENOMIC DNA]</scope>
    <source>
        <strain evidence="1 2">DSM 20410</strain>
    </source>
</reference>
<dbReference type="EMBL" id="JQBM01000002">
    <property type="protein sequence ID" value="KRN46685.1"/>
    <property type="molecule type" value="Genomic_DNA"/>
</dbReference>
<dbReference type="InterPro" id="IPR021247">
    <property type="entry name" value="DUF2785"/>
</dbReference>